<comment type="caution">
    <text evidence="1">The sequence shown here is derived from an EMBL/GenBank/DDBJ whole genome shotgun (WGS) entry which is preliminary data.</text>
</comment>
<feature type="non-terminal residue" evidence="1">
    <location>
        <position position="1"/>
    </location>
</feature>
<organism evidence="1 2">
    <name type="scientific">Diploptera punctata</name>
    <name type="common">Pacific beetle cockroach</name>
    <dbReference type="NCBI Taxonomy" id="6984"/>
    <lineage>
        <taxon>Eukaryota</taxon>
        <taxon>Metazoa</taxon>
        <taxon>Ecdysozoa</taxon>
        <taxon>Arthropoda</taxon>
        <taxon>Hexapoda</taxon>
        <taxon>Insecta</taxon>
        <taxon>Pterygota</taxon>
        <taxon>Neoptera</taxon>
        <taxon>Polyneoptera</taxon>
        <taxon>Dictyoptera</taxon>
        <taxon>Blattodea</taxon>
        <taxon>Blaberoidea</taxon>
        <taxon>Blaberidae</taxon>
        <taxon>Diplopterinae</taxon>
        <taxon>Diploptera</taxon>
    </lineage>
</organism>
<dbReference type="EMBL" id="JASPKZ010001180">
    <property type="protein sequence ID" value="KAJ9598739.1"/>
    <property type="molecule type" value="Genomic_DNA"/>
</dbReference>
<name>A0AAD8EQV4_DIPPU</name>
<dbReference type="Proteomes" id="UP001233999">
    <property type="component" value="Unassembled WGS sequence"/>
</dbReference>
<protein>
    <submittedName>
        <fullName evidence="1">Uncharacterized protein</fullName>
    </submittedName>
</protein>
<reference evidence="1" key="2">
    <citation type="submission" date="2023-05" db="EMBL/GenBank/DDBJ databases">
        <authorList>
            <person name="Fouks B."/>
        </authorList>
    </citation>
    <scope>NUCLEOTIDE SEQUENCE</scope>
    <source>
        <strain evidence="1">Stay&amp;Tobe</strain>
        <tissue evidence="1">Testes</tissue>
    </source>
</reference>
<dbReference type="AlphaFoldDB" id="A0AAD8EQV4"/>
<sequence length="52" mass="5738">KVCFHLYFIEPVGSSIPKFPSVIKVQGVNTKINQGYALICPAQGFPVPVYNK</sequence>
<keyword evidence="2" id="KW-1185">Reference proteome</keyword>
<evidence type="ECO:0000313" key="2">
    <source>
        <dbReference type="Proteomes" id="UP001233999"/>
    </source>
</evidence>
<accession>A0AAD8EQV4</accession>
<feature type="non-terminal residue" evidence="1">
    <location>
        <position position="52"/>
    </location>
</feature>
<proteinExistence type="predicted"/>
<evidence type="ECO:0000313" key="1">
    <source>
        <dbReference type="EMBL" id="KAJ9598739.1"/>
    </source>
</evidence>
<reference evidence="1" key="1">
    <citation type="journal article" date="2023" name="IScience">
        <title>Live-bearing cockroach genome reveals convergent evolutionary mechanisms linked to viviparity in insects and beyond.</title>
        <authorList>
            <person name="Fouks B."/>
            <person name="Harrison M.C."/>
            <person name="Mikhailova A.A."/>
            <person name="Marchal E."/>
            <person name="English S."/>
            <person name="Carruthers M."/>
            <person name="Jennings E.C."/>
            <person name="Chiamaka E.L."/>
            <person name="Frigard R.A."/>
            <person name="Pippel M."/>
            <person name="Attardo G.M."/>
            <person name="Benoit J.B."/>
            <person name="Bornberg-Bauer E."/>
            <person name="Tobe S.S."/>
        </authorList>
    </citation>
    <scope>NUCLEOTIDE SEQUENCE</scope>
    <source>
        <strain evidence="1">Stay&amp;Tobe</strain>
    </source>
</reference>
<gene>
    <name evidence="1" type="ORF">L9F63_026726</name>
</gene>